<evidence type="ECO:0000313" key="2">
    <source>
        <dbReference type="Proteomes" id="UP001367508"/>
    </source>
</evidence>
<gene>
    <name evidence="1" type="ORF">VNO77_18482</name>
</gene>
<organism evidence="1 2">
    <name type="scientific">Canavalia gladiata</name>
    <name type="common">Sword bean</name>
    <name type="synonym">Dolichos gladiatus</name>
    <dbReference type="NCBI Taxonomy" id="3824"/>
    <lineage>
        <taxon>Eukaryota</taxon>
        <taxon>Viridiplantae</taxon>
        <taxon>Streptophyta</taxon>
        <taxon>Embryophyta</taxon>
        <taxon>Tracheophyta</taxon>
        <taxon>Spermatophyta</taxon>
        <taxon>Magnoliopsida</taxon>
        <taxon>eudicotyledons</taxon>
        <taxon>Gunneridae</taxon>
        <taxon>Pentapetalae</taxon>
        <taxon>rosids</taxon>
        <taxon>fabids</taxon>
        <taxon>Fabales</taxon>
        <taxon>Fabaceae</taxon>
        <taxon>Papilionoideae</taxon>
        <taxon>50 kb inversion clade</taxon>
        <taxon>NPAAA clade</taxon>
        <taxon>indigoferoid/millettioid clade</taxon>
        <taxon>Phaseoleae</taxon>
        <taxon>Canavalia</taxon>
    </lineage>
</organism>
<dbReference type="EMBL" id="JAYMYQ010000004">
    <property type="protein sequence ID" value="KAK7337892.1"/>
    <property type="molecule type" value="Genomic_DNA"/>
</dbReference>
<reference evidence="1 2" key="1">
    <citation type="submission" date="2024-01" db="EMBL/GenBank/DDBJ databases">
        <title>The genomes of 5 underutilized Papilionoideae crops provide insights into root nodulation and disease resistanc.</title>
        <authorList>
            <person name="Jiang F."/>
        </authorList>
    </citation>
    <scope>NUCLEOTIDE SEQUENCE [LARGE SCALE GENOMIC DNA]</scope>
    <source>
        <strain evidence="1">LVBAO_FW01</strain>
        <tissue evidence="1">Leaves</tissue>
    </source>
</reference>
<sequence>MDAWLREAEEASQWVEEMENIMNHNNLNFSVSIVHSSRSKLLELGVKLDRLESLLRNPPPKPILTDEDLDFRWKMFSDIQLRTRTLARSLYALPLPNRPRNASHTAGKEYDVSLGYYDQVEGAKRHLVFLYGFAEKLICCKPRTPRVNQSCLNLFYQNQMMQTELRFNRLVLCQGFPYGRLAQLSYSSWDWLH</sequence>
<proteinExistence type="predicted"/>
<dbReference type="Proteomes" id="UP001367508">
    <property type="component" value="Unassembled WGS sequence"/>
</dbReference>
<protein>
    <submittedName>
        <fullName evidence="1">Uncharacterized protein</fullName>
    </submittedName>
</protein>
<name>A0AAN9QJN8_CANGL</name>
<comment type="caution">
    <text evidence="1">The sequence shown here is derived from an EMBL/GenBank/DDBJ whole genome shotgun (WGS) entry which is preliminary data.</text>
</comment>
<dbReference type="AlphaFoldDB" id="A0AAN9QJN8"/>
<evidence type="ECO:0000313" key="1">
    <source>
        <dbReference type="EMBL" id="KAK7337892.1"/>
    </source>
</evidence>
<keyword evidence="2" id="KW-1185">Reference proteome</keyword>
<accession>A0AAN9QJN8</accession>